<dbReference type="Gene3D" id="3.80.10.10">
    <property type="entry name" value="Ribonuclease Inhibitor"/>
    <property type="match status" value="1"/>
</dbReference>
<dbReference type="InterPro" id="IPR011429">
    <property type="entry name" value="Cyt_c_Planctomycete-type"/>
</dbReference>
<reference evidence="9 10" key="1">
    <citation type="journal article" date="2010" name="Stand. Genomic Sci.">
        <title>Complete genome sequence of Coraliomargarita akajimensis type strain (04OKA010-24).</title>
        <authorList>
            <person name="Mavromatis K."/>
            <person name="Abt B."/>
            <person name="Brambilla E."/>
            <person name="Lapidus A."/>
            <person name="Copeland A."/>
            <person name="Deshpande S."/>
            <person name="Nolan M."/>
            <person name="Lucas S."/>
            <person name="Tice H."/>
            <person name="Cheng J.F."/>
            <person name="Han C."/>
            <person name="Detter J.C."/>
            <person name="Woyke T."/>
            <person name="Goodwin L."/>
            <person name="Pitluck S."/>
            <person name="Held B."/>
            <person name="Brettin T."/>
            <person name="Tapia R."/>
            <person name="Ivanova N."/>
            <person name="Mikhailova N."/>
            <person name="Pati A."/>
            <person name="Liolios K."/>
            <person name="Chen A."/>
            <person name="Palaniappan K."/>
            <person name="Land M."/>
            <person name="Hauser L."/>
            <person name="Chang Y.J."/>
            <person name="Jeffries C.D."/>
            <person name="Rohde M."/>
            <person name="Goker M."/>
            <person name="Bristow J."/>
            <person name="Eisen J.A."/>
            <person name="Markowitz V."/>
            <person name="Hugenholtz P."/>
            <person name="Klenk H.P."/>
            <person name="Kyrpides N.C."/>
        </authorList>
    </citation>
    <scope>NUCLEOTIDE SEQUENCE [LARGE SCALE GENOMIC DNA]</scope>
    <source>
        <strain evidence="10">DSM 45221 / IAM 15411 / JCM 23193 / KCTC 12865</strain>
    </source>
</reference>
<dbReference type="InterPro" id="IPR009056">
    <property type="entry name" value="Cyt_c-like_dom"/>
</dbReference>
<evidence type="ECO:0000259" key="8">
    <source>
        <dbReference type="PROSITE" id="PS51007"/>
    </source>
</evidence>
<keyword evidence="6" id="KW-0472">Membrane</keyword>
<feature type="transmembrane region" description="Helical" evidence="6">
    <location>
        <begin position="119"/>
        <end position="140"/>
    </location>
</feature>
<keyword evidence="3 4" id="KW-0408">Iron</keyword>
<protein>
    <submittedName>
        <fullName evidence="9">Coagulation factor 5/8 type domain protein</fullName>
    </submittedName>
</protein>
<dbReference type="eggNOG" id="COG3391">
    <property type="taxonomic scope" value="Bacteria"/>
</dbReference>
<dbReference type="SUPFAM" id="SSF49785">
    <property type="entry name" value="Galactose-binding domain-like"/>
    <property type="match status" value="1"/>
</dbReference>
<dbReference type="PROSITE" id="PS51007">
    <property type="entry name" value="CYTC"/>
    <property type="match status" value="1"/>
</dbReference>
<name>D5ENX9_CORAD</name>
<dbReference type="Proteomes" id="UP000000925">
    <property type="component" value="Chromosome"/>
</dbReference>
<keyword evidence="10" id="KW-1185">Reference proteome</keyword>
<evidence type="ECO:0000256" key="2">
    <source>
        <dbReference type="ARBA" id="ARBA00022723"/>
    </source>
</evidence>
<dbReference type="eggNOG" id="COG4654">
    <property type="taxonomic scope" value="Bacteria"/>
</dbReference>
<dbReference type="STRING" id="583355.Caka_0613"/>
<feature type="domain" description="Cytochrome c" evidence="8">
    <location>
        <begin position="191"/>
        <end position="284"/>
    </location>
</feature>
<feature type="transmembrane region" description="Helical" evidence="6">
    <location>
        <begin position="50"/>
        <end position="71"/>
    </location>
</feature>
<dbReference type="AlphaFoldDB" id="D5ENX9"/>
<sequence>MAHSTTFTRTVLISSSATALGLLGLAAWTKNAAIEDLPSWLAVAGNLHPVFLHLPIGAFIYLAVAETWNLVDRAFLQRGQIRGSFPILSFGTVTAVIAAVVGLLLYLQGDYSGDLVEQHLNWGVGFAISALFLLCCFLIFEEHSQIYRALLLVTTVLVSVAGHWGGLITHGDPLEPLLKRSESTQIDQVISSYAVVDAIFADKCHSCHAVDTKQKGRLLMDSYDALLAGGKTGPALVPGDLEKSLLSSYVHLPLEHEHHMPPEGKPQLTPDEIRFIDAWILSAAPSDKALDSSDLSDDLVTWARNYMAATTIVAESAQVTDAPVDSTAPTVDLDWLIQHVEEHAENSITRIDTSGEQLAFSAVNARSHFDDHGLEALSELAPYLIDVNLSGTSIDESSLSRFLERTSQLERINLSHMKLGVGWIEAASKLKHLQSIILYGTLLTSEALDALGQLEQVQTLYLAETGLSQAQVDSLQAALPDCEIVSDAYLQTHQPKASEPQGPKGVLDQAGTPAGLPLAHSSLATLTTAANLAAGKSVQADSYYNVGAEVFPATNVTDSRPADSGSKGDWSFWIAEDGIAGTVTVDLGVATEINRIDLQNTRNRWYGDRGLDSFSLQSSTDGARYRTLLHGRLAAVAEHKAEAYSFHSYSLAAHTARYIRIIGHSYHGKSGGLNEVRIYNDQPGAKTHSHGADGHTHEHAQPASEESHFTGSGEYRYQSNPQWAQFNDGKPVGPTHGGVAVSKTGEVYVSTDGPRAISVFNSQGTYLRSLKNNMTGVHSLMIREEDGVEYIYGAHYWGQAIIKLDLEGNVVQQIKHSDEHAIPGTLKGLTGVTVGPDGRIYAVVGYGSNHMHIFSPEGELLKTVGSKGKAEDQTQTNHGISLDTRYSPARLLVADRENWRLKHYDLEGNFIGIYASGLRRPCSFSFYGDLCAVAELAGRVTLLDKDGKVLVHLGDNPKQEQRAKFKVPLDQIPANIFSAPHGLSFDLDGNLIVQDWNETGRLTMLTRVEENAE</sequence>
<dbReference type="SUPFAM" id="SSF52047">
    <property type="entry name" value="RNI-like"/>
    <property type="match status" value="1"/>
</dbReference>
<dbReference type="GO" id="GO:0008270">
    <property type="term" value="F:zinc ion binding"/>
    <property type="evidence" value="ECO:0007669"/>
    <property type="project" value="UniProtKB-KW"/>
</dbReference>
<evidence type="ECO:0000256" key="6">
    <source>
        <dbReference type="SAM" id="Phobius"/>
    </source>
</evidence>
<dbReference type="eggNOG" id="COG4244">
    <property type="taxonomic scope" value="Bacteria"/>
</dbReference>
<dbReference type="SUPFAM" id="SSF63829">
    <property type="entry name" value="Calcium-dependent phosphotriesterase"/>
    <property type="match status" value="1"/>
</dbReference>
<dbReference type="PANTHER" id="PTHR24104">
    <property type="entry name" value="E3 UBIQUITIN-PROTEIN LIGASE NHLRC1-RELATED"/>
    <property type="match status" value="1"/>
</dbReference>
<evidence type="ECO:0000259" key="7">
    <source>
        <dbReference type="PROSITE" id="PS50022"/>
    </source>
</evidence>
<dbReference type="InterPro" id="IPR011042">
    <property type="entry name" value="6-blade_b-propeller_TolB-like"/>
</dbReference>
<feature type="region of interest" description="Disordered" evidence="5">
    <location>
        <begin position="681"/>
        <end position="714"/>
    </location>
</feature>
<feature type="compositionally biased region" description="Basic and acidic residues" evidence="5">
    <location>
        <begin position="690"/>
        <end position="708"/>
    </location>
</feature>
<dbReference type="CDD" id="cd05819">
    <property type="entry name" value="NHL"/>
    <property type="match status" value="1"/>
</dbReference>
<dbReference type="HOGENOM" id="CLU_297310_0_0_0"/>
<gene>
    <name evidence="9" type="ordered locus">Caka_0613</name>
</gene>
<dbReference type="KEGG" id="caa:Caka_0613"/>
<evidence type="ECO:0000256" key="3">
    <source>
        <dbReference type="ARBA" id="ARBA00023004"/>
    </source>
</evidence>
<dbReference type="InterPro" id="IPR050952">
    <property type="entry name" value="TRIM-NHL_E3_ligases"/>
</dbReference>
<keyword evidence="1 4" id="KW-0349">Heme</keyword>
<dbReference type="OrthoDB" id="9799230at2"/>
<evidence type="ECO:0000256" key="5">
    <source>
        <dbReference type="SAM" id="MobiDB-lite"/>
    </source>
</evidence>
<keyword evidence="6" id="KW-1133">Transmembrane helix</keyword>
<dbReference type="RefSeq" id="WP_013042362.1">
    <property type="nucleotide sequence ID" value="NC_014008.1"/>
</dbReference>
<evidence type="ECO:0000313" key="9">
    <source>
        <dbReference type="EMBL" id="ADE53638.1"/>
    </source>
</evidence>
<dbReference type="PROSITE" id="PS50022">
    <property type="entry name" value="FA58C_3"/>
    <property type="match status" value="1"/>
</dbReference>
<organism evidence="9 10">
    <name type="scientific">Coraliomargarita akajimensis (strain DSM 45221 / IAM 15411 / JCM 23193 / KCTC 12865 / 04OKA010-24)</name>
    <dbReference type="NCBI Taxonomy" id="583355"/>
    <lineage>
        <taxon>Bacteria</taxon>
        <taxon>Pseudomonadati</taxon>
        <taxon>Verrucomicrobiota</taxon>
        <taxon>Opitutia</taxon>
        <taxon>Puniceicoccales</taxon>
        <taxon>Coraliomargaritaceae</taxon>
        <taxon>Coraliomargarita</taxon>
    </lineage>
</organism>
<feature type="domain" description="F5/8 type C" evidence="7">
    <location>
        <begin position="525"/>
        <end position="681"/>
    </location>
</feature>
<keyword evidence="6" id="KW-0812">Transmembrane</keyword>
<dbReference type="GO" id="GO:0020037">
    <property type="term" value="F:heme binding"/>
    <property type="evidence" value="ECO:0007669"/>
    <property type="project" value="InterPro"/>
</dbReference>
<dbReference type="Gene3D" id="2.120.10.30">
    <property type="entry name" value="TolB, C-terminal domain"/>
    <property type="match status" value="1"/>
</dbReference>
<evidence type="ECO:0000313" key="10">
    <source>
        <dbReference type="Proteomes" id="UP000000925"/>
    </source>
</evidence>
<dbReference type="PANTHER" id="PTHR24104:SF25">
    <property type="entry name" value="PROTEIN LIN-41"/>
    <property type="match status" value="1"/>
</dbReference>
<dbReference type="InterPro" id="IPR008979">
    <property type="entry name" value="Galactose-bd-like_sf"/>
</dbReference>
<dbReference type="GO" id="GO:0009055">
    <property type="term" value="F:electron transfer activity"/>
    <property type="evidence" value="ECO:0007669"/>
    <property type="project" value="InterPro"/>
</dbReference>
<dbReference type="InterPro" id="IPR032675">
    <property type="entry name" value="LRR_dom_sf"/>
</dbReference>
<accession>D5ENX9</accession>
<evidence type="ECO:0000256" key="1">
    <source>
        <dbReference type="ARBA" id="ARBA00022617"/>
    </source>
</evidence>
<dbReference type="InterPro" id="IPR000421">
    <property type="entry name" value="FA58C"/>
</dbReference>
<feature type="transmembrane region" description="Helical" evidence="6">
    <location>
        <begin position="83"/>
        <end position="107"/>
    </location>
</feature>
<dbReference type="EMBL" id="CP001998">
    <property type="protein sequence ID" value="ADE53638.1"/>
    <property type="molecule type" value="Genomic_DNA"/>
</dbReference>
<dbReference type="InterPro" id="IPR036909">
    <property type="entry name" value="Cyt_c-like_dom_sf"/>
</dbReference>
<dbReference type="Gene3D" id="2.60.120.260">
    <property type="entry name" value="Galactose-binding domain-like"/>
    <property type="match status" value="1"/>
</dbReference>
<dbReference type="Pfam" id="PF00754">
    <property type="entry name" value="F5_F8_type_C"/>
    <property type="match status" value="1"/>
</dbReference>
<feature type="transmembrane region" description="Helical" evidence="6">
    <location>
        <begin position="147"/>
        <end position="167"/>
    </location>
</feature>
<evidence type="ECO:0000256" key="4">
    <source>
        <dbReference type="PROSITE-ProRule" id="PRU00433"/>
    </source>
</evidence>
<proteinExistence type="predicted"/>
<dbReference type="Pfam" id="PF07635">
    <property type="entry name" value="PSCyt1"/>
    <property type="match status" value="1"/>
</dbReference>
<keyword evidence="2 4" id="KW-0479">Metal-binding</keyword>
<dbReference type="SUPFAM" id="SSF46626">
    <property type="entry name" value="Cytochrome c"/>
    <property type="match status" value="1"/>
</dbReference>